<dbReference type="AlphaFoldDB" id="A0A6M5YKU8"/>
<accession>A0A6M5YKU8</accession>
<evidence type="ECO:0000313" key="2">
    <source>
        <dbReference type="Proteomes" id="UP000503447"/>
    </source>
</evidence>
<reference evidence="2" key="1">
    <citation type="submission" date="2020-05" db="EMBL/GenBank/DDBJ databases">
        <title>Frigoriglobus tundricola gen. nov., sp. nov., a psychrotolerant cellulolytic planctomycete of the family Gemmataceae with two divergent copies of 16S rRNA gene.</title>
        <authorList>
            <person name="Kulichevskaya I.S."/>
            <person name="Ivanova A.A."/>
            <person name="Naumoff D.G."/>
            <person name="Beletsky A.V."/>
            <person name="Rijpstra W.I.C."/>
            <person name="Sinninghe Damste J.S."/>
            <person name="Mardanov A.V."/>
            <person name="Ravin N.V."/>
            <person name="Dedysh S.N."/>
        </authorList>
    </citation>
    <scope>NUCLEOTIDE SEQUENCE [LARGE SCALE GENOMIC DNA]</scope>
    <source>
        <strain evidence="2">PL17</strain>
    </source>
</reference>
<dbReference type="KEGG" id="ftj:FTUN_2119"/>
<sequence length="138" mass="14745">MARPIRASMWTRLVLSNFLAEVIFRGAGVLSDLFRRRRGLGAPVDSEPPLAALLPLRPFGVAVAQSHLLADSTVPAIDRAILTARWEPGPSRPGGAPFAFLRNGLLSLLAELLPCRHPRLTNPCPCGSRCFGAIAVAA</sequence>
<gene>
    <name evidence="1" type="ORF">FTUN_2119</name>
</gene>
<keyword evidence="2" id="KW-1185">Reference proteome</keyword>
<dbReference type="EMBL" id="CP053452">
    <property type="protein sequence ID" value="QJW94598.1"/>
    <property type="molecule type" value="Genomic_DNA"/>
</dbReference>
<name>A0A6M5YKU8_9BACT</name>
<evidence type="ECO:0000313" key="1">
    <source>
        <dbReference type="EMBL" id="QJW94598.1"/>
    </source>
</evidence>
<protein>
    <submittedName>
        <fullName evidence="1">Uncharacterized protein</fullName>
    </submittedName>
</protein>
<proteinExistence type="predicted"/>
<organism evidence="1 2">
    <name type="scientific">Frigoriglobus tundricola</name>
    <dbReference type="NCBI Taxonomy" id="2774151"/>
    <lineage>
        <taxon>Bacteria</taxon>
        <taxon>Pseudomonadati</taxon>
        <taxon>Planctomycetota</taxon>
        <taxon>Planctomycetia</taxon>
        <taxon>Gemmatales</taxon>
        <taxon>Gemmataceae</taxon>
        <taxon>Frigoriglobus</taxon>
    </lineage>
</organism>
<dbReference type="Proteomes" id="UP000503447">
    <property type="component" value="Chromosome"/>
</dbReference>